<dbReference type="Pfam" id="PF12833">
    <property type="entry name" value="HTH_18"/>
    <property type="match status" value="1"/>
</dbReference>
<evidence type="ECO:0000259" key="7">
    <source>
        <dbReference type="PROSITE" id="PS01124"/>
    </source>
</evidence>
<dbReference type="Pfam" id="PF02311">
    <property type="entry name" value="AraC_binding"/>
    <property type="match status" value="1"/>
</dbReference>
<dbReference type="InterPro" id="IPR018060">
    <property type="entry name" value="HTH_AraC"/>
</dbReference>
<evidence type="ECO:0000256" key="5">
    <source>
        <dbReference type="ARBA" id="ARBA00023163"/>
    </source>
</evidence>
<dbReference type="InterPro" id="IPR018062">
    <property type="entry name" value="HTH_AraC-typ_CS"/>
</dbReference>
<feature type="region of interest" description="Disordered" evidence="6">
    <location>
        <begin position="253"/>
        <end position="272"/>
    </location>
</feature>
<feature type="domain" description="HTH araC/xylS-type" evidence="7">
    <location>
        <begin position="160"/>
        <end position="257"/>
    </location>
</feature>
<dbReference type="RefSeq" id="WP_064700587.1">
    <property type="nucleotide sequence ID" value="NZ_BDEO01000012.1"/>
</dbReference>
<evidence type="ECO:0000256" key="4">
    <source>
        <dbReference type="ARBA" id="ARBA00023159"/>
    </source>
</evidence>
<dbReference type="SUPFAM" id="SSF46689">
    <property type="entry name" value="Homeodomain-like"/>
    <property type="match status" value="1"/>
</dbReference>
<dbReference type="EMBL" id="FRAL01000010">
    <property type="protein sequence ID" value="SHL25414.1"/>
    <property type="molecule type" value="Genomic_DNA"/>
</dbReference>
<evidence type="ECO:0000256" key="1">
    <source>
        <dbReference type="ARBA" id="ARBA00022491"/>
    </source>
</evidence>
<dbReference type="InterPro" id="IPR011051">
    <property type="entry name" value="RmlC_Cupin_sf"/>
</dbReference>
<keyword evidence="5" id="KW-0804">Transcription</keyword>
<dbReference type="PANTHER" id="PTHR11019">
    <property type="entry name" value="HTH-TYPE TRANSCRIPTIONAL REGULATOR NIMR"/>
    <property type="match status" value="1"/>
</dbReference>
<dbReference type="Proteomes" id="UP000184248">
    <property type="component" value="Unassembled WGS sequence"/>
</dbReference>
<dbReference type="SMART" id="SM00342">
    <property type="entry name" value="HTH_ARAC"/>
    <property type="match status" value="1"/>
</dbReference>
<dbReference type="OrthoDB" id="5949386at2"/>
<dbReference type="GO" id="GO:0003700">
    <property type="term" value="F:DNA-binding transcription factor activity"/>
    <property type="evidence" value="ECO:0007669"/>
    <property type="project" value="InterPro"/>
</dbReference>
<evidence type="ECO:0000256" key="2">
    <source>
        <dbReference type="ARBA" id="ARBA00023015"/>
    </source>
</evidence>
<accession>A0A1M6Z4I1</accession>
<dbReference type="PROSITE" id="PS00041">
    <property type="entry name" value="HTH_ARAC_FAMILY_1"/>
    <property type="match status" value="1"/>
</dbReference>
<dbReference type="InterPro" id="IPR020449">
    <property type="entry name" value="Tscrpt_reg_AraC-type_HTH"/>
</dbReference>
<sequence>MPTPLIPPDLAASPDGPSVIAVMLRSDALRVTQRHRHARGQLLGASNGLVSVETDRGQWVVPATHAVWVPPAIMHGLRSHGPFAGWSAYVTPASCTALPDRPCILPVSGLLREVVARLAQVSDNVLTAAQQRLADVLLDEIGTAPHDALGLSMPTDPRVRKVASALSECPDDSRRLEEWAAWAGIAPRTLSRRFVKETGFTLTEWRQRVRLLRAMELLAAGDSVTRVALELGYDNTSAFIALFRRQFGTTPGQFASTGRLPSAGRADRAGHP</sequence>
<dbReference type="PRINTS" id="PR00032">
    <property type="entry name" value="HTHARAC"/>
</dbReference>
<name>A0A1M6Z4I1_9GAMM</name>
<evidence type="ECO:0000256" key="6">
    <source>
        <dbReference type="SAM" id="MobiDB-lite"/>
    </source>
</evidence>
<keyword evidence="9" id="KW-1185">Reference proteome</keyword>
<dbReference type="PANTHER" id="PTHR11019:SF199">
    <property type="entry name" value="HTH-TYPE TRANSCRIPTIONAL REGULATOR NIMR"/>
    <property type="match status" value="1"/>
</dbReference>
<evidence type="ECO:0000256" key="3">
    <source>
        <dbReference type="ARBA" id="ARBA00023125"/>
    </source>
</evidence>
<protein>
    <submittedName>
        <fullName evidence="8">AraC-type DNA-binding protein</fullName>
    </submittedName>
</protein>
<keyword evidence="3 8" id="KW-0238">DNA-binding</keyword>
<reference evidence="9" key="1">
    <citation type="submission" date="2016-11" db="EMBL/GenBank/DDBJ databases">
        <authorList>
            <person name="Varghese N."/>
            <person name="Submissions S."/>
        </authorList>
    </citation>
    <scope>NUCLEOTIDE SEQUENCE [LARGE SCALE GENOMIC DNA]</scope>
    <source>
        <strain evidence="9">ALO Sharm</strain>
    </source>
</reference>
<keyword evidence="4" id="KW-0010">Activator</keyword>
<dbReference type="InterPro" id="IPR003313">
    <property type="entry name" value="AraC-bd"/>
</dbReference>
<keyword evidence="2" id="KW-0805">Transcription regulation</keyword>
<proteinExistence type="predicted"/>
<dbReference type="CDD" id="cd06124">
    <property type="entry name" value="cupin_NimR-like_N"/>
    <property type="match status" value="1"/>
</dbReference>
<dbReference type="PROSITE" id="PS01124">
    <property type="entry name" value="HTH_ARAC_FAMILY_2"/>
    <property type="match status" value="1"/>
</dbReference>
<dbReference type="GO" id="GO:0043565">
    <property type="term" value="F:sequence-specific DNA binding"/>
    <property type="evidence" value="ECO:0007669"/>
    <property type="project" value="InterPro"/>
</dbReference>
<dbReference type="InterPro" id="IPR009057">
    <property type="entry name" value="Homeodomain-like_sf"/>
</dbReference>
<evidence type="ECO:0000313" key="9">
    <source>
        <dbReference type="Proteomes" id="UP000184248"/>
    </source>
</evidence>
<organism evidence="8 9">
    <name type="scientific">Halomonas caseinilytica</name>
    <dbReference type="NCBI Taxonomy" id="438744"/>
    <lineage>
        <taxon>Bacteria</taxon>
        <taxon>Pseudomonadati</taxon>
        <taxon>Pseudomonadota</taxon>
        <taxon>Gammaproteobacteria</taxon>
        <taxon>Oceanospirillales</taxon>
        <taxon>Halomonadaceae</taxon>
        <taxon>Halomonas</taxon>
    </lineage>
</organism>
<dbReference type="SUPFAM" id="SSF51182">
    <property type="entry name" value="RmlC-like cupins"/>
    <property type="match status" value="1"/>
</dbReference>
<dbReference type="AlphaFoldDB" id="A0A1M6Z4I1"/>
<gene>
    <name evidence="8" type="ORF">SAMN05192556_11026</name>
</gene>
<evidence type="ECO:0000313" key="8">
    <source>
        <dbReference type="EMBL" id="SHL25414.1"/>
    </source>
</evidence>
<keyword evidence="1" id="KW-0678">Repressor</keyword>
<dbReference type="Gene3D" id="1.10.10.60">
    <property type="entry name" value="Homeodomain-like"/>
    <property type="match status" value="2"/>
</dbReference>
<dbReference type="FunFam" id="1.10.10.60:FF:000132">
    <property type="entry name" value="AraC family transcriptional regulator"/>
    <property type="match status" value="1"/>
</dbReference>